<dbReference type="PANTHER" id="PTHR12205">
    <property type="entry name" value="CENTROMERE/KINETOCHORE PROTEIN ZW10"/>
    <property type="match status" value="1"/>
</dbReference>
<dbReference type="Gene3D" id="1.10.357.150">
    <property type="match status" value="1"/>
</dbReference>
<evidence type="ECO:0000256" key="2">
    <source>
        <dbReference type="SAM" id="MobiDB-lite"/>
    </source>
</evidence>
<dbReference type="GO" id="GO:1990423">
    <property type="term" value="C:RZZ complex"/>
    <property type="evidence" value="ECO:0007669"/>
    <property type="project" value="TreeGrafter"/>
</dbReference>
<evidence type="ECO:0000313" key="7">
    <source>
        <dbReference type="Proteomes" id="UP000703661"/>
    </source>
</evidence>
<feature type="region of interest" description="Disordered" evidence="2">
    <location>
        <begin position="312"/>
        <end position="335"/>
    </location>
</feature>
<evidence type="ECO:0000259" key="5">
    <source>
        <dbReference type="Pfam" id="PF22766"/>
    </source>
</evidence>
<dbReference type="Pfam" id="PF22766">
    <property type="entry name" value="ZW10_C2"/>
    <property type="match status" value="1"/>
</dbReference>
<evidence type="ECO:0000259" key="4">
    <source>
        <dbReference type="Pfam" id="PF20666"/>
    </source>
</evidence>
<dbReference type="GO" id="GO:0005737">
    <property type="term" value="C:cytoplasm"/>
    <property type="evidence" value="ECO:0007669"/>
    <property type="project" value="GOC"/>
</dbReference>
<dbReference type="InterPro" id="IPR046362">
    <property type="entry name" value="Zw10/DSL1_C_sf"/>
</dbReference>
<feature type="region of interest" description="Disordered" evidence="2">
    <location>
        <begin position="22"/>
        <end position="45"/>
    </location>
</feature>
<feature type="domain" description="Centromere/kinetochore protein zw10 C-terminal" evidence="4">
    <location>
        <begin position="473"/>
        <end position="594"/>
    </location>
</feature>
<proteinExistence type="predicted"/>
<dbReference type="GO" id="GO:0007094">
    <property type="term" value="P:mitotic spindle assembly checkpoint signaling"/>
    <property type="evidence" value="ECO:0007669"/>
    <property type="project" value="TreeGrafter"/>
</dbReference>
<dbReference type="InterPro" id="IPR055148">
    <property type="entry name" value="ZW10_C_2"/>
</dbReference>
<name>A0A9P6T1G5_9FUNG</name>
<dbReference type="Proteomes" id="UP000703661">
    <property type="component" value="Unassembled WGS sequence"/>
</dbReference>
<dbReference type="Pfam" id="PF20666">
    <property type="entry name" value="ZW10_C"/>
    <property type="match status" value="1"/>
</dbReference>
<dbReference type="InterPro" id="IPR048344">
    <property type="entry name" value="Zw10_middle"/>
</dbReference>
<dbReference type="PANTHER" id="PTHR12205:SF0">
    <property type="entry name" value="CENTROMERE_KINETOCHORE PROTEIN ZW10 HOMOLOG"/>
    <property type="match status" value="1"/>
</dbReference>
<gene>
    <name evidence="6" type="primary">ZW10</name>
    <name evidence="6" type="ORF">BGZ80_007616</name>
</gene>
<feature type="compositionally biased region" description="Polar residues" evidence="2">
    <location>
        <begin position="22"/>
        <end position="34"/>
    </location>
</feature>
<accession>A0A9P6T1G5</accession>
<dbReference type="InterPro" id="IPR048343">
    <property type="entry name" value="ZW10_C"/>
</dbReference>
<protein>
    <submittedName>
        <fullName evidence="6">Centromere/kinetochore protein zw10</fullName>
    </submittedName>
</protein>
<dbReference type="AlphaFoldDB" id="A0A9P6T1G5"/>
<comment type="caution">
    <text evidence="6">The sequence shown here is derived from an EMBL/GenBank/DDBJ whole genome shotgun (WGS) entry which is preliminary data.</text>
</comment>
<evidence type="ECO:0000313" key="6">
    <source>
        <dbReference type="EMBL" id="KAG0018050.1"/>
    </source>
</evidence>
<keyword evidence="7" id="KW-1185">Reference proteome</keyword>
<dbReference type="Pfam" id="PF20665">
    <property type="entry name" value="Zw10_middle"/>
    <property type="match status" value="1"/>
</dbReference>
<evidence type="ECO:0000256" key="1">
    <source>
        <dbReference type="SAM" id="Coils"/>
    </source>
</evidence>
<feature type="domain" description="ZW10 C-terminal helical" evidence="5">
    <location>
        <begin position="618"/>
        <end position="771"/>
    </location>
</feature>
<reference evidence="6" key="1">
    <citation type="journal article" date="2020" name="Fungal Divers.">
        <title>Resolving the Mortierellaceae phylogeny through synthesis of multi-gene phylogenetics and phylogenomics.</title>
        <authorList>
            <person name="Vandepol N."/>
            <person name="Liber J."/>
            <person name="Desiro A."/>
            <person name="Na H."/>
            <person name="Kennedy M."/>
            <person name="Barry K."/>
            <person name="Grigoriev I.V."/>
            <person name="Miller A.N."/>
            <person name="O'Donnell K."/>
            <person name="Stajich J.E."/>
            <person name="Bonito G."/>
        </authorList>
    </citation>
    <scope>NUCLEOTIDE SEQUENCE</scope>
    <source>
        <strain evidence="6">NRRL 2769</strain>
    </source>
</reference>
<dbReference type="EMBL" id="JAAAID010000393">
    <property type="protein sequence ID" value="KAG0018050.1"/>
    <property type="molecule type" value="Genomic_DNA"/>
</dbReference>
<keyword evidence="1" id="KW-0175">Coiled coil</keyword>
<sequence length="785" mass="88180">MATSVISSHVFARFVTSQLSESESTSPATLQSLQHGEGDNTPATSEDLTQALSSLDTEIQSIKAQVYKKLLANYNAFSESFEYSLELRDKIDELLLQADNMTSQTIHPETGLRQKVMSALVDHHEISYKVQENNAVLEGLNHFSRVEDILSQYEDYMDAGKILQAGHCIQQAVKTLAQPPNAGVAASKITKSLTEQCAMMTEAIDQMLDELVAGALHIEQPEDMDAHKFNLSLSYNIKVPPLSLPRSSSASTPGTIRWHELVRALTLLDVAKEKLRPLQKALTRQLLQPLIQLHQQVHLQLESSGNYATANGSSISMSTTEGQNTGGYSDSEFNADGSSSDTEILTYFIGRNIAKEACSMISKHYLSKVVPADVEGLSNFSSIATAATQFEDELIAIGFLTETDRVLRDFVETIDVHYTNRKRDTLLKTGRYVIMNDDFKTIQVRDLDRQDELEIEEDGWGRVVDMDTDLKESSISTKSKQIVEIVLKTLNEAGSLSEAAAPHLYQATRSLIDLYRALTPVHHARTLLNVPALTILFYNDCMYIARELGKVPARMEEGIPGMDEVQYDDVIPSLKELAKKWLDIQVQKQSEELMQSIDDAHEFRDSSLDSNYSAYERSMKQIVLVFRHLGKAWKPTLSPMTFYKVLGKLLDNVALRVIKELEGLKDISEKESHKLASLCGVLFECEDQFDSAGPLVEQIKGNSYNDEDPIHFFVPSWEKFQLLTDILELSFAEIMTRFRAGQLHMFRERELSNLICALFADTPLRQHNLHEIEQGHPLPLNRLRG</sequence>
<evidence type="ECO:0000259" key="3">
    <source>
        <dbReference type="Pfam" id="PF20665"/>
    </source>
</evidence>
<dbReference type="GO" id="GO:0006888">
    <property type="term" value="P:endoplasmic reticulum to Golgi vesicle-mediated transport"/>
    <property type="evidence" value="ECO:0007669"/>
    <property type="project" value="TreeGrafter"/>
</dbReference>
<organism evidence="6 7">
    <name type="scientific">Entomortierella chlamydospora</name>
    <dbReference type="NCBI Taxonomy" id="101097"/>
    <lineage>
        <taxon>Eukaryota</taxon>
        <taxon>Fungi</taxon>
        <taxon>Fungi incertae sedis</taxon>
        <taxon>Mucoromycota</taxon>
        <taxon>Mortierellomycotina</taxon>
        <taxon>Mortierellomycetes</taxon>
        <taxon>Mortierellales</taxon>
        <taxon>Mortierellaceae</taxon>
        <taxon>Entomortierella</taxon>
    </lineage>
</organism>
<feature type="domain" description="Centromere/kinetochore protein zw10 middle" evidence="3">
    <location>
        <begin position="259"/>
        <end position="433"/>
    </location>
</feature>
<feature type="coiled-coil region" evidence="1">
    <location>
        <begin position="45"/>
        <end position="104"/>
    </location>
</feature>